<dbReference type="EMBL" id="CP002820">
    <property type="protein sequence ID" value="AEG71847.1"/>
    <property type="molecule type" value="Genomic_DNA"/>
</dbReference>
<sequence>MPGPFRPRSPAITRVMYRHTNGNSHMEEMPNQPSPIVEMPSSRSRTRL</sequence>
<dbReference type="KEGG" id="rsn:RSPO_m01211"/>
<evidence type="ECO:0000256" key="1">
    <source>
        <dbReference type="SAM" id="MobiDB-lite"/>
    </source>
</evidence>
<evidence type="ECO:0000313" key="3">
    <source>
        <dbReference type="Proteomes" id="UP000007953"/>
    </source>
</evidence>
<gene>
    <name evidence="2" type="ordered locus">RSPO_m01211</name>
</gene>
<name>F6GBB7_RALS8</name>
<dbReference type="Proteomes" id="UP000007953">
    <property type="component" value="Plasmid megaplasmid"/>
</dbReference>
<accession>F6GBB7</accession>
<evidence type="ECO:0000313" key="2">
    <source>
        <dbReference type="EMBL" id="AEG71847.1"/>
    </source>
</evidence>
<feature type="region of interest" description="Disordered" evidence="1">
    <location>
        <begin position="19"/>
        <end position="48"/>
    </location>
</feature>
<dbReference type="PATRIC" id="fig|1031711.3.peg.4410"/>
<reference evidence="2 3" key="1">
    <citation type="journal article" date="2011" name="J. Bacteriol.">
        <title>Complete genome sequence of the plant pathogen Ralstonia solanacearum strain Po82.</title>
        <authorList>
            <person name="Xu J."/>
            <person name="Zheng H.J."/>
            <person name="Liu L."/>
            <person name="Pan Z.C."/>
            <person name="Prior P."/>
            <person name="Tang B."/>
            <person name="Xu J.S."/>
            <person name="Zhang H."/>
            <person name="Tian Q."/>
            <person name="Zhang L.Q."/>
            <person name="Feng J."/>
        </authorList>
    </citation>
    <scope>NUCLEOTIDE SEQUENCE [LARGE SCALE GENOMIC DNA]</scope>
    <source>
        <strain evidence="3">Po82</strain>
    </source>
</reference>
<dbReference type="AlphaFoldDB" id="F6GBB7"/>
<protein>
    <submittedName>
        <fullName evidence="2">Uncharacterized protein</fullName>
    </submittedName>
</protein>
<geneLocation type="plasmid" evidence="3"/>
<keyword evidence="2" id="KW-0614">Plasmid</keyword>
<proteinExistence type="predicted"/>
<dbReference type="HOGENOM" id="CLU_3157023_0_0_4"/>
<organism evidence="2 3">
    <name type="scientific">Ralstonia solanacearum (strain Po82)</name>
    <dbReference type="NCBI Taxonomy" id="1031711"/>
    <lineage>
        <taxon>Bacteria</taxon>
        <taxon>Pseudomonadati</taxon>
        <taxon>Pseudomonadota</taxon>
        <taxon>Betaproteobacteria</taxon>
        <taxon>Burkholderiales</taxon>
        <taxon>Burkholderiaceae</taxon>
        <taxon>Ralstonia</taxon>
        <taxon>Ralstonia solanacearum species complex</taxon>
    </lineage>
</organism>